<keyword evidence="1" id="KW-0805">Transcription regulation</keyword>
<dbReference type="InterPro" id="IPR020449">
    <property type="entry name" value="Tscrpt_reg_AraC-type_HTH"/>
</dbReference>
<evidence type="ECO:0000313" key="6">
    <source>
        <dbReference type="EMBL" id="MEK8132178.1"/>
    </source>
</evidence>
<dbReference type="InterPro" id="IPR037923">
    <property type="entry name" value="HTH-like"/>
</dbReference>
<keyword evidence="2" id="KW-0238">DNA-binding</keyword>
<dbReference type="PROSITE" id="PS00041">
    <property type="entry name" value="HTH_ARAC_FAMILY_1"/>
    <property type="match status" value="1"/>
</dbReference>
<keyword evidence="7" id="KW-1185">Reference proteome</keyword>
<evidence type="ECO:0000256" key="2">
    <source>
        <dbReference type="ARBA" id="ARBA00023125"/>
    </source>
</evidence>
<dbReference type="PANTHER" id="PTHR46796">
    <property type="entry name" value="HTH-TYPE TRANSCRIPTIONAL ACTIVATOR RHAS-RELATED"/>
    <property type="match status" value="1"/>
</dbReference>
<keyword evidence="3" id="KW-0010">Activator</keyword>
<feature type="domain" description="HTH araC/xylS-type" evidence="5">
    <location>
        <begin position="167"/>
        <end position="265"/>
    </location>
</feature>
<dbReference type="PRINTS" id="PR00032">
    <property type="entry name" value="HTHARAC"/>
</dbReference>
<dbReference type="InterPro" id="IPR018062">
    <property type="entry name" value="HTH_AraC-typ_CS"/>
</dbReference>
<gene>
    <name evidence="6" type="ORF">WMW72_30195</name>
</gene>
<dbReference type="PROSITE" id="PS01124">
    <property type="entry name" value="HTH_ARAC_FAMILY_2"/>
    <property type="match status" value="1"/>
</dbReference>
<protein>
    <submittedName>
        <fullName evidence="6">AraC family transcriptional regulator</fullName>
    </submittedName>
</protein>
<dbReference type="SUPFAM" id="SSF46689">
    <property type="entry name" value="Homeodomain-like"/>
    <property type="match status" value="2"/>
</dbReference>
<evidence type="ECO:0000256" key="1">
    <source>
        <dbReference type="ARBA" id="ARBA00023015"/>
    </source>
</evidence>
<evidence type="ECO:0000256" key="3">
    <source>
        <dbReference type="ARBA" id="ARBA00023159"/>
    </source>
</evidence>
<sequence>MSANLLTCGYSYHTDRFTSQYKNGSPHYLFRLQTEGSCQAYIDHRWLPIEAGHLILVKPGDSYGLLMEEQSQADGQPVPVASGDYYLYCEGSWIDEWWQRSEKPPLSRIDPDEKLISLWQQLLLENLRTAANESSELTDYLLRALCLCLDRAVTDTAPKPGRAFAAVRMKRFIEEHATRTFKVEEAADHAGLSVSRAVHLFKECFGYSMMDYALRLRLAAAVERMTYTSMTLDQIAQTCGFGGYSYFHRVFKEAYGMAPGQYRGLQKKSL</sequence>
<evidence type="ECO:0000256" key="4">
    <source>
        <dbReference type="ARBA" id="ARBA00023163"/>
    </source>
</evidence>
<dbReference type="Proteomes" id="UP001469365">
    <property type="component" value="Unassembled WGS sequence"/>
</dbReference>
<dbReference type="InterPro" id="IPR009057">
    <property type="entry name" value="Homeodomain-like_sf"/>
</dbReference>
<dbReference type="InterPro" id="IPR050204">
    <property type="entry name" value="AraC_XylS_family_regulators"/>
</dbReference>
<evidence type="ECO:0000259" key="5">
    <source>
        <dbReference type="PROSITE" id="PS01124"/>
    </source>
</evidence>
<name>A0ABU9DWM1_9BACL</name>
<dbReference type="EMBL" id="JBBPCC010000027">
    <property type="protein sequence ID" value="MEK8132178.1"/>
    <property type="molecule type" value="Genomic_DNA"/>
</dbReference>
<dbReference type="SUPFAM" id="SSF51215">
    <property type="entry name" value="Regulatory protein AraC"/>
    <property type="match status" value="1"/>
</dbReference>
<evidence type="ECO:0000313" key="7">
    <source>
        <dbReference type="Proteomes" id="UP001469365"/>
    </source>
</evidence>
<dbReference type="Pfam" id="PF02311">
    <property type="entry name" value="AraC_binding"/>
    <property type="match status" value="1"/>
</dbReference>
<organism evidence="6 7">
    <name type="scientific">Paenibacillus filicis</name>
    <dbReference type="NCBI Taxonomy" id="669464"/>
    <lineage>
        <taxon>Bacteria</taxon>
        <taxon>Bacillati</taxon>
        <taxon>Bacillota</taxon>
        <taxon>Bacilli</taxon>
        <taxon>Bacillales</taxon>
        <taxon>Paenibacillaceae</taxon>
        <taxon>Paenibacillus</taxon>
    </lineage>
</organism>
<dbReference type="RefSeq" id="WP_341419306.1">
    <property type="nucleotide sequence ID" value="NZ_JBBPCC010000027.1"/>
</dbReference>
<dbReference type="InterPro" id="IPR018060">
    <property type="entry name" value="HTH_AraC"/>
</dbReference>
<keyword evidence="4" id="KW-0804">Transcription</keyword>
<dbReference type="InterPro" id="IPR003313">
    <property type="entry name" value="AraC-bd"/>
</dbReference>
<dbReference type="Gene3D" id="1.10.10.60">
    <property type="entry name" value="Homeodomain-like"/>
    <property type="match status" value="2"/>
</dbReference>
<dbReference type="SMART" id="SM00342">
    <property type="entry name" value="HTH_ARAC"/>
    <property type="match status" value="1"/>
</dbReference>
<comment type="caution">
    <text evidence="6">The sequence shown here is derived from an EMBL/GenBank/DDBJ whole genome shotgun (WGS) entry which is preliminary data.</text>
</comment>
<proteinExistence type="predicted"/>
<reference evidence="6 7" key="1">
    <citation type="submission" date="2024-04" db="EMBL/GenBank/DDBJ databases">
        <title>draft genome sequnece of Paenibacillus filicis.</title>
        <authorList>
            <person name="Kim D.-U."/>
        </authorList>
    </citation>
    <scope>NUCLEOTIDE SEQUENCE [LARGE SCALE GENOMIC DNA]</scope>
    <source>
        <strain evidence="6 7">KACC14197</strain>
    </source>
</reference>
<dbReference type="Pfam" id="PF12833">
    <property type="entry name" value="HTH_18"/>
    <property type="match status" value="1"/>
</dbReference>
<accession>A0ABU9DWM1</accession>